<dbReference type="AlphaFoldDB" id="A0A1I1N387"/>
<keyword evidence="6" id="KW-1185">Reference proteome</keyword>
<proteinExistence type="predicted"/>
<dbReference type="InterPro" id="IPR036390">
    <property type="entry name" value="WH_DNA-bd_sf"/>
</dbReference>
<feature type="domain" description="HTH gntR-type" evidence="4">
    <location>
        <begin position="16"/>
        <end position="88"/>
    </location>
</feature>
<dbReference type="PANTHER" id="PTHR43537">
    <property type="entry name" value="TRANSCRIPTIONAL REGULATOR, GNTR FAMILY"/>
    <property type="match status" value="1"/>
</dbReference>
<evidence type="ECO:0000256" key="2">
    <source>
        <dbReference type="ARBA" id="ARBA00023125"/>
    </source>
</evidence>
<dbReference type="STRING" id="574651.SAMN04487968_11470"/>
<evidence type="ECO:0000256" key="1">
    <source>
        <dbReference type="ARBA" id="ARBA00023015"/>
    </source>
</evidence>
<keyword evidence="1" id="KW-0805">Transcription regulation</keyword>
<dbReference type="Gene3D" id="1.20.120.530">
    <property type="entry name" value="GntR ligand-binding domain-like"/>
    <property type="match status" value="1"/>
</dbReference>
<dbReference type="SMART" id="SM00895">
    <property type="entry name" value="FCD"/>
    <property type="match status" value="1"/>
</dbReference>
<dbReference type="SUPFAM" id="SSF46785">
    <property type="entry name" value="Winged helix' DNA-binding domain"/>
    <property type="match status" value="1"/>
</dbReference>
<dbReference type="PANTHER" id="PTHR43537:SF5">
    <property type="entry name" value="UXU OPERON TRANSCRIPTIONAL REGULATOR"/>
    <property type="match status" value="1"/>
</dbReference>
<evidence type="ECO:0000313" key="6">
    <source>
        <dbReference type="Proteomes" id="UP000198832"/>
    </source>
</evidence>
<keyword evidence="3" id="KW-0804">Transcription</keyword>
<evidence type="ECO:0000259" key="4">
    <source>
        <dbReference type="PROSITE" id="PS50949"/>
    </source>
</evidence>
<reference evidence="5 6" key="1">
    <citation type="submission" date="2016-10" db="EMBL/GenBank/DDBJ databases">
        <authorList>
            <person name="de Groot N.N."/>
        </authorList>
    </citation>
    <scope>NUCLEOTIDE SEQUENCE [LARGE SCALE GENOMIC DNA]</scope>
    <source>
        <strain evidence="5 6">CGMCC 1.7056</strain>
    </source>
</reference>
<dbReference type="SUPFAM" id="SSF48008">
    <property type="entry name" value="GntR ligand-binding domain-like"/>
    <property type="match status" value="1"/>
</dbReference>
<dbReference type="Pfam" id="PF00392">
    <property type="entry name" value="GntR"/>
    <property type="match status" value="1"/>
</dbReference>
<dbReference type="RefSeq" id="WP_217645383.1">
    <property type="nucleotide sequence ID" value="NZ_FOLB01000014.1"/>
</dbReference>
<accession>A0A1I1N387</accession>
<keyword evidence="5" id="KW-0670">Pyruvate</keyword>
<sequence>MSDASAEDVWRPVTRVRAYQHVVDQVEEQILAGTLKVGDRLPGERDLATRMQVSRAAVREAMRTLEAHGVVRPAVGSGADAGTVVSAMPSEALTRLLRVHVALANFPVADVVDARCMLERSSATLAAGRATPAALSAVAAPLAAMEATEALDRSRAGDGHPDGRQAYNDLDTAFHIAIAEAGGNRLVADITIAIREAMRRPILEGLERLGEEWPAVRRRLSQEHRGVFEAIAVGDGVRAADLVEAHIRSAHARLS</sequence>
<organism evidence="5 6">
    <name type="scientific">Nocardioides terrae</name>
    <dbReference type="NCBI Taxonomy" id="574651"/>
    <lineage>
        <taxon>Bacteria</taxon>
        <taxon>Bacillati</taxon>
        <taxon>Actinomycetota</taxon>
        <taxon>Actinomycetes</taxon>
        <taxon>Propionibacteriales</taxon>
        <taxon>Nocardioidaceae</taxon>
        <taxon>Nocardioides</taxon>
    </lineage>
</organism>
<dbReference type="GO" id="GO:0003677">
    <property type="term" value="F:DNA binding"/>
    <property type="evidence" value="ECO:0007669"/>
    <property type="project" value="UniProtKB-KW"/>
</dbReference>
<evidence type="ECO:0000313" key="5">
    <source>
        <dbReference type="EMBL" id="SFC92087.1"/>
    </source>
</evidence>
<dbReference type="PRINTS" id="PR00035">
    <property type="entry name" value="HTHGNTR"/>
</dbReference>
<dbReference type="PROSITE" id="PS50949">
    <property type="entry name" value="HTH_GNTR"/>
    <property type="match status" value="1"/>
</dbReference>
<dbReference type="InterPro" id="IPR036388">
    <property type="entry name" value="WH-like_DNA-bd_sf"/>
</dbReference>
<dbReference type="Pfam" id="PF07729">
    <property type="entry name" value="FCD"/>
    <property type="match status" value="1"/>
</dbReference>
<dbReference type="SMART" id="SM00345">
    <property type="entry name" value="HTH_GNTR"/>
    <property type="match status" value="1"/>
</dbReference>
<keyword evidence="2" id="KW-0238">DNA-binding</keyword>
<dbReference type="InterPro" id="IPR011711">
    <property type="entry name" value="GntR_C"/>
</dbReference>
<dbReference type="InterPro" id="IPR008920">
    <property type="entry name" value="TF_FadR/GntR_C"/>
</dbReference>
<gene>
    <name evidence="5" type="ORF">SAMN04487968_11470</name>
</gene>
<dbReference type="GO" id="GO:0003700">
    <property type="term" value="F:DNA-binding transcription factor activity"/>
    <property type="evidence" value="ECO:0007669"/>
    <property type="project" value="InterPro"/>
</dbReference>
<dbReference type="Gene3D" id="1.10.10.10">
    <property type="entry name" value="Winged helix-like DNA-binding domain superfamily/Winged helix DNA-binding domain"/>
    <property type="match status" value="1"/>
</dbReference>
<evidence type="ECO:0000256" key="3">
    <source>
        <dbReference type="ARBA" id="ARBA00023163"/>
    </source>
</evidence>
<name>A0A1I1N387_9ACTN</name>
<dbReference type="EMBL" id="FOLB01000014">
    <property type="protein sequence ID" value="SFC92087.1"/>
    <property type="molecule type" value="Genomic_DNA"/>
</dbReference>
<protein>
    <submittedName>
        <fullName evidence="5">GntR family transcriptional regulator, transcriptional repressor for pyruvate dehydrogenase complex</fullName>
    </submittedName>
</protein>
<dbReference type="CDD" id="cd07377">
    <property type="entry name" value="WHTH_GntR"/>
    <property type="match status" value="1"/>
</dbReference>
<dbReference type="InterPro" id="IPR000524">
    <property type="entry name" value="Tscrpt_reg_HTH_GntR"/>
</dbReference>
<dbReference type="Proteomes" id="UP000198832">
    <property type="component" value="Unassembled WGS sequence"/>
</dbReference>